<feature type="domain" description="Rhodopsin" evidence="8">
    <location>
        <begin position="65"/>
        <end position="297"/>
    </location>
</feature>
<evidence type="ECO:0000313" key="10">
    <source>
        <dbReference type="Proteomes" id="UP000275078"/>
    </source>
</evidence>
<protein>
    <recommendedName>
        <fullName evidence="8">Rhodopsin domain-containing protein</fullName>
    </recommendedName>
</protein>
<feature type="transmembrane region" description="Helical" evidence="7">
    <location>
        <begin position="72"/>
        <end position="92"/>
    </location>
</feature>
<proteinExistence type="inferred from homology"/>
<dbReference type="Proteomes" id="UP000275078">
    <property type="component" value="Unassembled WGS sequence"/>
</dbReference>
<evidence type="ECO:0000256" key="1">
    <source>
        <dbReference type="ARBA" id="ARBA00004141"/>
    </source>
</evidence>
<dbReference type="PANTHER" id="PTHR33048:SF129">
    <property type="entry name" value="INTEGRAL MEMBRANE PROTEIN-RELATED"/>
    <property type="match status" value="1"/>
</dbReference>
<feature type="transmembrane region" description="Helical" evidence="7">
    <location>
        <begin position="232"/>
        <end position="250"/>
    </location>
</feature>
<evidence type="ECO:0000256" key="6">
    <source>
        <dbReference type="SAM" id="MobiDB-lite"/>
    </source>
</evidence>
<feature type="transmembrane region" description="Helical" evidence="7">
    <location>
        <begin position="153"/>
        <end position="175"/>
    </location>
</feature>
<dbReference type="InterPro" id="IPR052337">
    <property type="entry name" value="SAT4-like"/>
</dbReference>
<feature type="compositionally biased region" description="Polar residues" evidence="6">
    <location>
        <begin position="457"/>
        <end position="466"/>
    </location>
</feature>
<evidence type="ECO:0000256" key="7">
    <source>
        <dbReference type="SAM" id="Phobius"/>
    </source>
</evidence>
<dbReference type="InterPro" id="IPR049326">
    <property type="entry name" value="Rhodopsin_dom_fungi"/>
</dbReference>
<keyword evidence="4 7" id="KW-0472">Membrane</keyword>
<organism evidence="9 10">
    <name type="scientific">Ascobolus immersus RN42</name>
    <dbReference type="NCBI Taxonomy" id="1160509"/>
    <lineage>
        <taxon>Eukaryota</taxon>
        <taxon>Fungi</taxon>
        <taxon>Dikarya</taxon>
        <taxon>Ascomycota</taxon>
        <taxon>Pezizomycotina</taxon>
        <taxon>Pezizomycetes</taxon>
        <taxon>Pezizales</taxon>
        <taxon>Ascobolaceae</taxon>
        <taxon>Ascobolus</taxon>
    </lineage>
</organism>
<dbReference type="Pfam" id="PF20684">
    <property type="entry name" value="Fung_rhodopsin"/>
    <property type="match status" value="1"/>
</dbReference>
<name>A0A3N4IK41_ASCIM</name>
<feature type="region of interest" description="Disordered" evidence="6">
    <location>
        <begin position="446"/>
        <end position="466"/>
    </location>
</feature>
<evidence type="ECO:0000259" key="8">
    <source>
        <dbReference type="Pfam" id="PF20684"/>
    </source>
</evidence>
<comment type="subcellular location">
    <subcellularLocation>
        <location evidence="1">Membrane</location>
        <topology evidence="1">Multi-pass membrane protein</topology>
    </subcellularLocation>
</comment>
<feature type="compositionally biased region" description="Low complexity" evidence="6">
    <location>
        <begin position="327"/>
        <end position="342"/>
    </location>
</feature>
<feature type="transmembrane region" description="Helical" evidence="7">
    <location>
        <begin position="32"/>
        <end position="52"/>
    </location>
</feature>
<keyword evidence="2 7" id="KW-0812">Transmembrane</keyword>
<feature type="transmembrane region" description="Helical" evidence="7">
    <location>
        <begin position="195"/>
        <end position="220"/>
    </location>
</feature>
<keyword evidence="3 7" id="KW-1133">Transmembrane helix</keyword>
<evidence type="ECO:0000256" key="4">
    <source>
        <dbReference type="ARBA" id="ARBA00023136"/>
    </source>
</evidence>
<accession>A0A3N4IK41</accession>
<feature type="transmembrane region" description="Helical" evidence="7">
    <location>
        <begin position="270"/>
        <end position="292"/>
    </location>
</feature>
<evidence type="ECO:0000256" key="3">
    <source>
        <dbReference type="ARBA" id="ARBA00022989"/>
    </source>
</evidence>
<keyword evidence="10" id="KW-1185">Reference proteome</keyword>
<evidence type="ECO:0000256" key="5">
    <source>
        <dbReference type="ARBA" id="ARBA00038359"/>
    </source>
</evidence>
<dbReference type="OrthoDB" id="444631at2759"/>
<feature type="transmembrane region" description="Helical" evidence="7">
    <location>
        <begin position="119"/>
        <end position="141"/>
    </location>
</feature>
<gene>
    <name evidence="9" type="ORF">BJ508DRAFT_147854</name>
</gene>
<dbReference type="AlphaFoldDB" id="A0A3N4IK41"/>
<reference evidence="9 10" key="1">
    <citation type="journal article" date="2018" name="Nat. Ecol. Evol.">
        <title>Pezizomycetes genomes reveal the molecular basis of ectomycorrhizal truffle lifestyle.</title>
        <authorList>
            <person name="Murat C."/>
            <person name="Payen T."/>
            <person name="Noel B."/>
            <person name="Kuo A."/>
            <person name="Morin E."/>
            <person name="Chen J."/>
            <person name="Kohler A."/>
            <person name="Krizsan K."/>
            <person name="Balestrini R."/>
            <person name="Da Silva C."/>
            <person name="Montanini B."/>
            <person name="Hainaut M."/>
            <person name="Levati E."/>
            <person name="Barry K.W."/>
            <person name="Belfiori B."/>
            <person name="Cichocki N."/>
            <person name="Clum A."/>
            <person name="Dockter R.B."/>
            <person name="Fauchery L."/>
            <person name="Guy J."/>
            <person name="Iotti M."/>
            <person name="Le Tacon F."/>
            <person name="Lindquist E.A."/>
            <person name="Lipzen A."/>
            <person name="Malagnac F."/>
            <person name="Mello A."/>
            <person name="Molinier V."/>
            <person name="Miyauchi S."/>
            <person name="Poulain J."/>
            <person name="Riccioni C."/>
            <person name="Rubini A."/>
            <person name="Sitrit Y."/>
            <person name="Splivallo R."/>
            <person name="Traeger S."/>
            <person name="Wang M."/>
            <person name="Zifcakova L."/>
            <person name="Wipf D."/>
            <person name="Zambonelli A."/>
            <person name="Paolocci F."/>
            <person name="Nowrousian M."/>
            <person name="Ottonello S."/>
            <person name="Baldrian P."/>
            <person name="Spatafora J.W."/>
            <person name="Henrissat B."/>
            <person name="Nagy L.G."/>
            <person name="Aury J.M."/>
            <person name="Wincker P."/>
            <person name="Grigoriev I.V."/>
            <person name="Bonfante P."/>
            <person name="Martin F.M."/>
        </authorList>
    </citation>
    <scope>NUCLEOTIDE SEQUENCE [LARGE SCALE GENOMIC DNA]</scope>
    <source>
        <strain evidence="9 10">RN42</strain>
    </source>
</reference>
<feature type="region of interest" description="Disordered" evidence="6">
    <location>
        <begin position="327"/>
        <end position="359"/>
    </location>
</feature>
<comment type="similarity">
    <text evidence="5">Belongs to the SAT4 family.</text>
</comment>
<dbReference type="GO" id="GO:0016020">
    <property type="term" value="C:membrane"/>
    <property type="evidence" value="ECO:0007669"/>
    <property type="project" value="UniProtKB-SubCell"/>
</dbReference>
<dbReference type="STRING" id="1160509.A0A3N4IK41"/>
<dbReference type="PANTHER" id="PTHR33048">
    <property type="entry name" value="PTH11-LIKE INTEGRAL MEMBRANE PROTEIN (AFU_ORTHOLOGUE AFUA_5G11245)"/>
    <property type="match status" value="1"/>
</dbReference>
<evidence type="ECO:0000313" key="9">
    <source>
        <dbReference type="EMBL" id="RPA86209.1"/>
    </source>
</evidence>
<evidence type="ECO:0000256" key="2">
    <source>
        <dbReference type="ARBA" id="ARBA00022692"/>
    </source>
</evidence>
<dbReference type="EMBL" id="ML119650">
    <property type="protein sequence ID" value="RPA86209.1"/>
    <property type="molecule type" value="Genomic_DNA"/>
</dbReference>
<sequence>MTTEFGEIVLVDPRIPPGGGNFLNPSADLKPAILGVGVATTALGLISTYIRVYGNWRNNSLPKRLRIGWEDICIIIATLMSILNTVILFFNVKYGSGRHYWDIPPEWNLPQNQLFPSRMVVAILCQFLGLGIIKVSLLIFFCRIIPDLTFRRICQATGFFVVGTAVSISICTVFACNPVSAFWDFTITRAKCIDYITMLVWGGCLNTAADFLLVFLPLPTLYRSYLPRRQKIQVMGMFCLGILVAIASVIRVDNLRKAVTDPMELNWVGGIQSIASSVEINVALICSNLPLAKRYLTRRFPKFFKALITTQSESVKMSGLNGFVSSGGSSGMRSKGSKASGKPSTCTCGANDNKKPKNDMDSFTETVDGPAPIYAGPRDRVLPGAYSANAHSHYRTASGNGVCGVHGRAYDASESQEKMVSDADIEAGYGDDQKGISKTIEFDLKVRERNDDGDAVTVNSQKSDRR</sequence>